<dbReference type="Proteomes" id="UP001312865">
    <property type="component" value="Unassembled WGS sequence"/>
</dbReference>
<accession>A0ABU8HHQ6</accession>
<protein>
    <submittedName>
        <fullName evidence="2">Uncharacterized protein</fullName>
    </submittedName>
</protein>
<name>A0ABU8HHQ6_9BACI</name>
<reference evidence="2 3" key="1">
    <citation type="journal article" date="2018" name="J. Microbiol.">
        <title>Bacillus spongiae sp. nov., isolated from sponge of Jeju Island.</title>
        <authorList>
            <person name="Lee G.E."/>
            <person name="Im W.T."/>
            <person name="Park J.S."/>
        </authorList>
    </citation>
    <scope>NUCLEOTIDE SEQUENCE [LARGE SCALE GENOMIC DNA]</scope>
    <source>
        <strain evidence="2 3">135PIL107-10</strain>
    </source>
</reference>
<keyword evidence="3" id="KW-1185">Reference proteome</keyword>
<feature type="transmembrane region" description="Helical" evidence="1">
    <location>
        <begin position="20"/>
        <end position="39"/>
    </location>
</feature>
<keyword evidence="1" id="KW-0472">Membrane</keyword>
<keyword evidence="1" id="KW-1133">Transmembrane helix</keyword>
<comment type="caution">
    <text evidence="2">The sequence shown here is derived from an EMBL/GenBank/DDBJ whole genome shotgun (WGS) entry which is preliminary data.</text>
</comment>
<organism evidence="2 3">
    <name type="scientific">Bacillus spongiae</name>
    <dbReference type="NCBI Taxonomy" id="2683610"/>
    <lineage>
        <taxon>Bacteria</taxon>
        <taxon>Bacillati</taxon>
        <taxon>Bacillota</taxon>
        <taxon>Bacilli</taxon>
        <taxon>Bacillales</taxon>
        <taxon>Bacillaceae</taxon>
        <taxon>Bacillus</taxon>
    </lineage>
</organism>
<sequence length="40" mass="4554">MKRPDNDYALHGKKNVKPYIFQLIPISAAAGVYTVVQFFL</sequence>
<gene>
    <name evidence="2" type="ORF">WAK64_17855</name>
</gene>
<keyword evidence="1" id="KW-0812">Transmembrane</keyword>
<dbReference type="EMBL" id="JBBAXC010000017">
    <property type="protein sequence ID" value="MEI5908916.1"/>
    <property type="molecule type" value="Genomic_DNA"/>
</dbReference>
<evidence type="ECO:0000313" key="3">
    <source>
        <dbReference type="Proteomes" id="UP001312865"/>
    </source>
</evidence>
<evidence type="ECO:0000313" key="2">
    <source>
        <dbReference type="EMBL" id="MEI5908916.1"/>
    </source>
</evidence>
<dbReference type="RefSeq" id="WP_336588360.1">
    <property type="nucleotide sequence ID" value="NZ_JBBAXC010000017.1"/>
</dbReference>
<evidence type="ECO:0000256" key="1">
    <source>
        <dbReference type="SAM" id="Phobius"/>
    </source>
</evidence>
<proteinExistence type="predicted"/>